<accession>A0AAW0AFK3</accession>
<keyword evidence="1" id="KW-0812">Transmembrane</keyword>
<dbReference type="EMBL" id="JAWWNJ010000069">
    <property type="protein sequence ID" value="KAK7008034.1"/>
    <property type="molecule type" value="Genomic_DNA"/>
</dbReference>
<protein>
    <submittedName>
        <fullName evidence="2">Uncharacterized protein</fullName>
    </submittedName>
</protein>
<evidence type="ECO:0000313" key="2">
    <source>
        <dbReference type="EMBL" id="KAK7008034.1"/>
    </source>
</evidence>
<keyword evidence="1" id="KW-0472">Membrane</keyword>
<organism evidence="2 3">
    <name type="scientific">Favolaschia claudopus</name>
    <dbReference type="NCBI Taxonomy" id="2862362"/>
    <lineage>
        <taxon>Eukaryota</taxon>
        <taxon>Fungi</taxon>
        <taxon>Dikarya</taxon>
        <taxon>Basidiomycota</taxon>
        <taxon>Agaricomycotina</taxon>
        <taxon>Agaricomycetes</taxon>
        <taxon>Agaricomycetidae</taxon>
        <taxon>Agaricales</taxon>
        <taxon>Marasmiineae</taxon>
        <taxon>Mycenaceae</taxon>
        <taxon>Favolaschia</taxon>
    </lineage>
</organism>
<keyword evidence="1" id="KW-1133">Transmembrane helix</keyword>
<evidence type="ECO:0000313" key="3">
    <source>
        <dbReference type="Proteomes" id="UP001362999"/>
    </source>
</evidence>
<evidence type="ECO:0000256" key="1">
    <source>
        <dbReference type="SAM" id="Phobius"/>
    </source>
</evidence>
<comment type="caution">
    <text evidence="2">The sequence shown here is derived from an EMBL/GenBank/DDBJ whole genome shotgun (WGS) entry which is preliminary data.</text>
</comment>
<name>A0AAW0AFK3_9AGAR</name>
<sequence>MPEIFEAGYFFSLYLFIFITILNWFYPPGYLNVIGIWCDLTEEETEASRSREEDLLRHVQKFKLWMFRQHQLPQWATKLGDLAAAIPDTHGLMIRQVWSLLPREIRVQVSPDHASWETFCLALSELSPNSEPVVPEHLPVPWHRDITTLNYPHLTGGMPRGLF</sequence>
<dbReference type="Proteomes" id="UP001362999">
    <property type="component" value="Unassembled WGS sequence"/>
</dbReference>
<feature type="transmembrane region" description="Helical" evidence="1">
    <location>
        <begin position="7"/>
        <end position="26"/>
    </location>
</feature>
<dbReference type="AlphaFoldDB" id="A0AAW0AFK3"/>
<reference evidence="2 3" key="1">
    <citation type="journal article" date="2024" name="J Genomics">
        <title>Draft genome sequencing and assembly of Favolaschia claudopus CIRM-BRFM 2984 isolated from oak limbs.</title>
        <authorList>
            <person name="Navarro D."/>
            <person name="Drula E."/>
            <person name="Chaduli D."/>
            <person name="Cazenave R."/>
            <person name="Ahrendt S."/>
            <person name="Wang J."/>
            <person name="Lipzen A."/>
            <person name="Daum C."/>
            <person name="Barry K."/>
            <person name="Grigoriev I.V."/>
            <person name="Favel A."/>
            <person name="Rosso M.N."/>
            <person name="Martin F."/>
        </authorList>
    </citation>
    <scope>NUCLEOTIDE SEQUENCE [LARGE SCALE GENOMIC DNA]</scope>
    <source>
        <strain evidence="2 3">CIRM-BRFM 2984</strain>
    </source>
</reference>
<gene>
    <name evidence="2" type="ORF">R3P38DRAFT_1624993</name>
</gene>
<keyword evidence="3" id="KW-1185">Reference proteome</keyword>
<proteinExistence type="predicted"/>